<dbReference type="InterPro" id="IPR009057">
    <property type="entry name" value="Homeodomain-like_sf"/>
</dbReference>
<dbReference type="GO" id="GO:0000976">
    <property type="term" value="F:transcription cis-regulatory region binding"/>
    <property type="evidence" value="ECO:0007669"/>
    <property type="project" value="TreeGrafter"/>
</dbReference>
<comment type="caution">
    <text evidence="6">The sequence shown here is derived from an EMBL/GenBank/DDBJ whole genome shotgun (WGS) entry which is preliminary data.</text>
</comment>
<dbReference type="PANTHER" id="PTHR30055:SF234">
    <property type="entry name" value="HTH-TYPE TRANSCRIPTIONAL REGULATOR BETI"/>
    <property type="match status" value="1"/>
</dbReference>
<keyword evidence="7" id="KW-1185">Reference proteome</keyword>
<dbReference type="RefSeq" id="WP_155456156.1">
    <property type="nucleotide sequence ID" value="NZ_WNKX01000020.1"/>
</dbReference>
<protein>
    <submittedName>
        <fullName evidence="6">TetR family transcriptional regulator</fullName>
    </submittedName>
</protein>
<reference evidence="6 7" key="1">
    <citation type="submission" date="2019-11" db="EMBL/GenBank/DDBJ databases">
        <title>Type strains purchased from KCTC, JCM and DSMZ.</title>
        <authorList>
            <person name="Lu H."/>
        </authorList>
    </citation>
    <scope>NUCLEOTIDE SEQUENCE [LARGE SCALE GENOMIC DNA]</scope>
    <source>
        <strain evidence="6 7">JCM 31587</strain>
    </source>
</reference>
<evidence type="ECO:0000256" key="1">
    <source>
        <dbReference type="ARBA" id="ARBA00023015"/>
    </source>
</evidence>
<feature type="DNA-binding region" description="H-T-H motif" evidence="4">
    <location>
        <begin position="44"/>
        <end position="63"/>
    </location>
</feature>
<dbReference type="SUPFAM" id="SSF46689">
    <property type="entry name" value="Homeodomain-like"/>
    <property type="match status" value="1"/>
</dbReference>
<dbReference type="EMBL" id="WNKX01000020">
    <property type="protein sequence ID" value="MTW13234.1"/>
    <property type="molecule type" value="Genomic_DNA"/>
</dbReference>
<evidence type="ECO:0000256" key="4">
    <source>
        <dbReference type="PROSITE-ProRule" id="PRU00335"/>
    </source>
</evidence>
<feature type="domain" description="HTH tetR-type" evidence="5">
    <location>
        <begin position="21"/>
        <end position="81"/>
    </location>
</feature>
<proteinExistence type="predicted"/>
<evidence type="ECO:0000259" key="5">
    <source>
        <dbReference type="PROSITE" id="PS50977"/>
    </source>
</evidence>
<evidence type="ECO:0000256" key="3">
    <source>
        <dbReference type="ARBA" id="ARBA00023163"/>
    </source>
</evidence>
<dbReference type="Pfam" id="PF00440">
    <property type="entry name" value="TetR_N"/>
    <property type="match status" value="1"/>
</dbReference>
<dbReference type="InterPro" id="IPR001647">
    <property type="entry name" value="HTH_TetR"/>
</dbReference>
<dbReference type="GO" id="GO:0003700">
    <property type="term" value="F:DNA-binding transcription factor activity"/>
    <property type="evidence" value="ECO:0007669"/>
    <property type="project" value="TreeGrafter"/>
</dbReference>
<keyword evidence="3" id="KW-0804">Transcription</keyword>
<evidence type="ECO:0000313" key="6">
    <source>
        <dbReference type="EMBL" id="MTW13234.1"/>
    </source>
</evidence>
<dbReference type="PRINTS" id="PR00455">
    <property type="entry name" value="HTHTETR"/>
</dbReference>
<keyword evidence="2 4" id="KW-0238">DNA-binding</keyword>
<keyword evidence="1" id="KW-0805">Transcription regulation</keyword>
<dbReference type="Proteomes" id="UP000472320">
    <property type="component" value="Unassembled WGS sequence"/>
</dbReference>
<dbReference type="PANTHER" id="PTHR30055">
    <property type="entry name" value="HTH-TYPE TRANSCRIPTIONAL REGULATOR RUTR"/>
    <property type="match status" value="1"/>
</dbReference>
<evidence type="ECO:0000313" key="7">
    <source>
        <dbReference type="Proteomes" id="UP000472320"/>
    </source>
</evidence>
<accession>A0A6L6QMB0</accession>
<sequence length="211" mass="23304">MRKKSDTPLQAKESNTTSKGFERASAILEAARLLLAHDGYAALAMRSVAQQVGVSLSTVQHYYPSRDALIEALLEQTFARYQAGIDERVAAAGAGPRVELFESIIDYFLADLRDQVSSGLFFEIAALANRHPVAAKLFDTMMSRARKTLRNLIHEIDPGLTMAQCEIRGTLIVAQMLGTMLFISETRPQHKELENLAHEATVAITRIAFGR</sequence>
<dbReference type="OrthoDB" id="8586619at2"/>
<dbReference type="Gene3D" id="1.10.357.10">
    <property type="entry name" value="Tetracycline Repressor, domain 2"/>
    <property type="match status" value="1"/>
</dbReference>
<name>A0A6L6QMB0_9BURK</name>
<dbReference type="AlphaFoldDB" id="A0A6L6QMB0"/>
<organism evidence="6 7">
    <name type="scientific">Massilia eburnea</name>
    <dbReference type="NCBI Taxonomy" id="1776165"/>
    <lineage>
        <taxon>Bacteria</taxon>
        <taxon>Pseudomonadati</taxon>
        <taxon>Pseudomonadota</taxon>
        <taxon>Betaproteobacteria</taxon>
        <taxon>Burkholderiales</taxon>
        <taxon>Oxalobacteraceae</taxon>
        <taxon>Telluria group</taxon>
        <taxon>Massilia</taxon>
    </lineage>
</organism>
<dbReference type="InterPro" id="IPR050109">
    <property type="entry name" value="HTH-type_TetR-like_transc_reg"/>
</dbReference>
<evidence type="ECO:0000256" key="2">
    <source>
        <dbReference type="ARBA" id="ARBA00023125"/>
    </source>
</evidence>
<dbReference type="PROSITE" id="PS50977">
    <property type="entry name" value="HTH_TETR_2"/>
    <property type="match status" value="1"/>
</dbReference>
<gene>
    <name evidence="6" type="ORF">GM658_21745</name>
</gene>